<dbReference type="NCBIfam" id="TIGR00360">
    <property type="entry name" value="ComEC_N-term"/>
    <property type="match status" value="1"/>
</dbReference>
<feature type="transmembrane region" description="Helical" evidence="6">
    <location>
        <begin position="340"/>
        <end position="359"/>
    </location>
</feature>
<evidence type="ECO:0000256" key="3">
    <source>
        <dbReference type="ARBA" id="ARBA00022692"/>
    </source>
</evidence>
<evidence type="ECO:0000256" key="6">
    <source>
        <dbReference type="SAM" id="Phobius"/>
    </source>
</evidence>
<evidence type="ECO:0000256" key="1">
    <source>
        <dbReference type="ARBA" id="ARBA00004651"/>
    </source>
</evidence>
<dbReference type="EMBL" id="LR214951">
    <property type="protein sequence ID" value="VEU59395.1"/>
    <property type="molecule type" value="Genomic_DNA"/>
</dbReference>
<dbReference type="AlphaFoldDB" id="A0A449A568"/>
<dbReference type="Proteomes" id="UP000289440">
    <property type="component" value="Chromosome"/>
</dbReference>
<feature type="transmembrane region" description="Helical" evidence="6">
    <location>
        <begin position="285"/>
        <end position="310"/>
    </location>
</feature>
<evidence type="ECO:0000313" key="8">
    <source>
        <dbReference type="EMBL" id="VEU59395.1"/>
    </source>
</evidence>
<sequence length="368" mass="44471">MQIYYQDIKTFEIKDKIEVKYEIFKDNFLLEYKNKKILIFSKNIRQNSFYFADLLIEKINNDPKNNYWFSQEIFYKVSKINKLEFANKNINFLTQIQDFILNSKKNYLKFIPLLLLGKNYLENNEVVNILKKIQIYHLFVISGFHIGFIKVIFFKFLSWTKIKNWIIFILFLIFSFFYLTILNFPISAIRAFVFLFLIEINKNIFNKKYKNYEILIFVGLVFIVKNIYIIFSISFILSFFISLIIILIINLKIKSKILNFIFISIFANIASFFILNFFGNYNYNVFSIFNSIIFTPFISFFYIFTLIFFWSKNFLDFICGNILYFLTIISNYQIIIEIPIPKKVIILFVIVHFLFLPLIKKNEKKFNK</sequence>
<keyword evidence="4 6" id="KW-1133">Transmembrane helix</keyword>
<proteinExistence type="predicted"/>
<reference evidence="8 9" key="1">
    <citation type="submission" date="2019-01" db="EMBL/GenBank/DDBJ databases">
        <authorList>
            <consortium name="Pathogen Informatics"/>
        </authorList>
    </citation>
    <scope>NUCLEOTIDE SEQUENCE [LARGE SCALE GENOMIC DNA]</scope>
    <source>
        <strain evidence="8 9">NCTC10166</strain>
    </source>
</reference>
<evidence type="ECO:0000313" key="9">
    <source>
        <dbReference type="Proteomes" id="UP000289440"/>
    </source>
</evidence>
<feature type="transmembrane region" description="Helical" evidence="6">
    <location>
        <begin position="235"/>
        <end position="253"/>
    </location>
</feature>
<keyword evidence="2" id="KW-1003">Cell membrane</keyword>
<evidence type="ECO:0000256" key="2">
    <source>
        <dbReference type="ARBA" id="ARBA00022475"/>
    </source>
</evidence>
<dbReference type="NCBIfam" id="NF045979">
    <property type="entry name" value="ComEC_MAG0480"/>
    <property type="match status" value="1"/>
</dbReference>
<gene>
    <name evidence="8" type="ORF">NCTC10166_00364</name>
</gene>
<dbReference type="PANTHER" id="PTHR30619">
    <property type="entry name" value="DNA INTERNALIZATION/COMPETENCE PROTEIN COMEC/REC2"/>
    <property type="match status" value="1"/>
</dbReference>
<evidence type="ECO:0000256" key="5">
    <source>
        <dbReference type="ARBA" id="ARBA00023136"/>
    </source>
</evidence>
<feature type="transmembrane region" description="Helical" evidence="6">
    <location>
        <begin position="317"/>
        <end position="334"/>
    </location>
</feature>
<feature type="transmembrane region" description="Helical" evidence="6">
    <location>
        <begin position="165"/>
        <end position="198"/>
    </location>
</feature>
<evidence type="ECO:0000259" key="7">
    <source>
        <dbReference type="Pfam" id="PF03772"/>
    </source>
</evidence>
<dbReference type="KEGG" id="mnu:NCTC10166_00364"/>
<feature type="transmembrane region" description="Helical" evidence="6">
    <location>
        <begin position="135"/>
        <end position="153"/>
    </location>
</feature>
<keyword evidence="9" id="KW-1185">Reference proteome</keyword>
<comment type="subcellular location">
    <subcellularLocation>
        <location evidence="1">Cell membrane</location>
        <topology evidence="1">Multi-pass membrane protein</topology>
    </subcellularLocation>
</comment>
<accession>A0A449A568</accession>
<dbReference type="InterPro" id="IPR052159">
    <property type="entry name" value="Competence_DNA_uptake"/>
</dbReference>
<keyword evidence="5 6" id="KW-0472">Membrane</keyword>
<name>A0A449A568_9BACT</name>
<protein>
    <submittedName>
        <fullName evidence="8">ComEC/Rec2-related protein</fullName>
    </submittedName>
</protein>
<dbReference type="Pfam" id="PF03772">
    <property type="entry name" value="Competence"/>
    <property type="match status" value="1"/>
</dbReference>
<feature type="transmembrane region" description="Helical" evidence="6">
    <location>
        <begin position="260"/>
        <end position="279"/>
    </location>
</feature>
<dbReference type="GO" id="GO:0005886">
    <property type="term" value="C:plasma membrane"/>
    <property type="evidence" value="ECO:0007669"/>
    <property type="project" value="UniProtKB-SubCell"/>
</dbReference>
<dbReference type="InterPro" id="IPR004477">
    <property type="entry name" value="ComEC_N"/>
</dbReference>
<dbReference type="PANTHER" id="PTHR30619:SF7">
    <property type="entry name" value="BETA-LACTAMASE DOMAIN PROTEIN"/>
    <property type="match status" value="1"/>
</dbReference>
<evidence type="ECO:0000256" key="4">
    <source>
        <dbReference type="ARBA" id="ARBA00022989"/>
    </source>
</evidence>
<keyword evidence="3 6" id="KW-0812">Transmembrane</keyword>
<feature type="domain" description="ComEC/Rec2-related protein" evidence="7">
    <location>
        <begin position="114"/>
        <end position="356"/>
    </location>
</feature>
<organism evidence="8 9">
    <name type="scientific">Mesomycoplasma neurolyticum</name>
    <dbReference type="NCBI Taxonomy" id="2120"/>
    <lineage>
        <taxon>Bacteria</taxon>
        <taxon>Bacillati</taxon>
        <taxon>Mycoplasmatota</taxon>
        <taxon>Mycoplasmoidales</taxon>
        <taxon>Metamycoplasmataceae</taxon>
        <taxon>Mesomycoplasma</taxon>
    </lineage>
</organism>